<organism evidence="2 3">
    <name type="scientific">Anaeromyxobacter dehalogenans (strain 2CP-C)</name>
    <dbReference type="NCBI Taxonomy" id="290397"/>
    <lineage>
        <taxon>Bacteria</taxon>
        <taxon>Pseudomonadati</taxon>
        <taxon>Myxococcota</taxon>
        <taxon>Myxococcia</taxon>
        <taxon>Myxococcales</taxon>
        <taxon>Cystobacterineae</taxon>
        <taxon>Anaeromyxobacteraceae</taxon>
        <taxon>Anaeromyxobacter</taxon>
    </lineage>
</organism>
<dbReference type="AlphaFoldDB" id="Q2ILF2"/>
<dbReference type="HOGENOM" id="CLU_042257_1_0_7"/>
<feature type="domain" description="Glycosyltransferase subfamily 4-like N-terminal" evidence="1">
    <location>
        <begin position="18"/>
        <end position="128"/>
    </location>
</feature>
<reference evidence="2 3" key="1">
    <citation type="submission" date="2006-01" db="EMBL/GenBank/DDBJ databases">
        <title>Complete sequence of Anaeromyxobacter dehalogenans 2CP-C.</title>
        <authorList>
            <consortium name="US DOE Joint Genome Institute"/>
            <person name="Copeland A."/>
            <person name="Lucas S."/>
            <person name="Lapidus A."/>
            <person name="Barry K."/>
            <person name="Detter J.C."/>
            <person name="Glavina T."/>
            <person name="Hammon N."/>
            <person name="Israni S."/>
            <person name="Pitluck S."/>
            <person name="Brettin T."/>
            <person name="Bruce D."/>
            <person name="Han C."/>
            <person name="Tapia R."/>
            <person name="Gilna P."/>
            <person name="Kiss H."/>
            <person name="Schmutz J."/>
            <person name="Larimer F."/>
            <person name="Land M."/>
            <person name="Kyrpides N."/>
            <person name="Anderson I."/>
            <person name="Sanford R.A."/>
            <person name="Ritalahti K.M."/>
            <person name="Thomas H.S."/>
            <person name="Kirby J.R."/>
            <person name="Zhulin I.B."/>
            <person name="Loeffler F.E."/>
            <person name="Richardson P."/>
        </authorList>
    </citation>
    <scope>NUCLEOTIDE SEQUENCE [LARGE SCALE GENOMIC DNA]</scope>
    <source>
        <strain evidence="2 3">2CP-C</strain>
    </source>
</reference>
<proteinExistence type="predicted"/>
<dbReference type="InterPro" id="IPR028098">
    <property type="entry name" value="Glyco_trans_4-like_N"/>
</dbReference>
<evidence type="ECO:0000313" key="3">
    <source>
        <dbReference type="Proteomes" id="UP000001935"/>
    </source>
</evidence>
<keyword evidence="2" id="KW-0808">Transferase</keyword>
<dbReference type="Gene3D" id="3.40.50.2000">
    <property type="entry name" value="Glycogen Phosphorylase B"/>
    <property type="match status" value="2"/>
</dbReference>
<dbReference type="EMBL" id="CP000251">
    <property type="protein sequence ID" value="ABC82480.1"/>
    <property type="molecule type" value="Genomic_DNA"/>
</dbReference>
<accession>Q2ILF2</accession>
<dbReference type="SUPFAM" id="SSF53756">
    <property type="entry name" value="UDP-Glycosyltransferase/glycogen phosphorylase"/>
    <property type="match status" value="1"/>
</dbReference>
<name>Q2ILF2_ANADE</name>
<gene>
    <name evidence="2" type="ordered locus">Adeh_2710</name>
</gene>
<dbReference type="PANTHER" id="PTHR12526">
    <property type="entry name" value="GLYCOSYLTRANSFERASE"/>
    <property type="match status" value="1"/>
</dbReference>
<evidence type="ECO:0000313" key="2">
    <source>
        <dbReference type="EMBL" id="ABC82480.1"/>
    </source>
</evidence>
<dbReference type="PANTHER" id="PTHR12526:SF595">
    <property type="entry name" value="BLL5217 PROTEIN"/>
    <property type="match status" value="1"/>
</dbReference>
<dbReference type="CAZy" id="GT4">
    <property type="family name" value="Glycosyltransferase Family 4"/>
</dbReference>
<dbReference type="Pfam" id="PF13439">
    <property type="entry name" value="Glyco_transf_4"/>
    <property type="match status" value="1"/>
</dbReference>
<dbReference type="GO" id="GO:0016757">
    <property type="term" value="F:glycosyltransferase activity"/>
    <property type="evidence" value="ECO:0007669"/>
    <property type="project" value="UniProtKB-ARBA"/>
</dbReference>
<dbReference type="OrthoDB" id="9767517at2"/>
<dbReference type="KEGG" id="ade:Adeh_2710"/>
<evidence type="ECO:0000259" key="1">
    <source>
        <dbReference type="Pfam" id="PF13439"/>
    </source>
</evidence>
<dbReference type="eggNOG" id="COG0438">
    <property type="taxonomic scope" value="Bacteria"/>
</dbReference>
<protein>
    <submittedName>
        <fullName evidence="2">Glycosyl transferase, group 1</fullName>
    </submittedName>
</protein>
<dbReference type="RefSeq" id="WP_011421762.1">
    <property type="nucleotide sequence ID" value="NC_007760.1"/>
</dbReference>
<dbReference type="Pfam" id="PF13692">
    <property type="entry name" value="Glyco_trans_1_4"/>
    <property type="match status" value="1"/>
</dbReference>
<sequence>MHVAIVSTPFVAVPPPGYGGTELVVDALARALVRAGHRVAVFATGDSRAPGLRATFEAPVWPPEPYAGLLHCRYAAAEIARGGFDVVHAHLPAMLAFTGALHAPVVYTLHHAPDAALTRFYARVPAVLRVAISRRQAELSSPPAHRVVHHGLDPDLYPDVGEGDGGGGAFFLGRLAWCKAPELAVEAARRAGLRIDVAGDVHADDAHPEGWDDEVLAPALAAPHVAWTRRAGLAEKRRLLARARALLVPLRWEEPFGLVMIEALLAGCPVIAFPLGAAPEIVVDGIDGFLVRNAAEMAAALRRAGRLDRRIIQRRARERFSADRMASDYVAAYRAATARAEPAAPAVDEGGGWTTAAP</sequence>
<dbReference type="STRING" id="290397.Adeh_2710"/>
<dbReference type="Proteomes" id="UP000001935">
    <property type="component" value="Chromosome"/>
</dbReference>